<feature type="binding site" evidence="1">
    <location>
        <position position="68"/>
    </location>
    <ligand>
        <name>Mg(2+)</name>
        <dbReference type="ChEBI" id="CHEBI:18420"/>
        <label>1</label>
    </ligand>
</feature>
<feature type="binding site" evidence="1">
    <location>
        <position position="70"/>
    </location>
    <ligand>
        <name>Mg(2+)</name>
        <dbReference type="ChEBI" id="CHEBI:18420"/>
        <label>1</label>
    </ligand>
</feature>
<proteinExistence type="predicted"/>
<dbReference type="InterPro" id="IPR050792">
    <property type="entry name" value="ADP-ribosylglycohydrolase"/>
</dbReference>
<dbReference type="PANTHER" id="PTHR16222:SF12">
    <property type="entry name" value="ADP-RIBOSYLGLYCOHYDROLASE-RELATED"/>
    <property type="match status" value="1"/>
</dbReference>
<dbReference type="OrthoDB" id="4871367at2"/>
<name>A0A0N9IER3_9PSEU</name>
<dbReference type="GO" id="GO:0046872">
    <property type="term" value="F:metal ion binding"/>
    <property type="evidence" value="ECO:0007669"/>
    <property type="project" value="UniProtKB-KW"/>
</dbReference>
<feature type="binding site" evidence="1">
    <location>
        <position position="296"/>
    </location>
    <ligand>
        <name>Mg(2+)</name>
        <dbReference type="ChEBI" id="CHEBI:18420"/>
        <label>1</label>
    </ligand>
</feature>
<dbReference type="KEGG" id="kphy:AOZ06_49830"/>
<dbReference type="EMBL" id="CP012752">
    <property type="protein sequence ID" value="ALG13905.1"/>
    <property type="molecule type" value="Genomic_DNA"/>
</dbReference>
<dbReference type="InterPro" id="IPR005502">
    <property type="entry name" value="Ribosyl_crysJ1"/>
</dbReference>
<accession>A0A0N9IER3</accession>
<evidence type="ECO:0000256" key="1">
    <source>
        <dbReference type="PIRSR" id="PIRSR605502-1"/>
    </source>
</evidence>
<evidence type="ECO:0000313" key="3">
    <source>
        <dbReference type="Proteomes" id="UP000063699"/>
    </source>
</evidence>
<dbReference type="PANTHER" id="PTHR16222">
    <property type="entry name" value="ADP-RIBOSYLGLYCOHYDROLASE"/>
    <property type="match status" value="1"/>
</dbReference>
<comment type="cofactor">
    <cofactor evidence="1">
        <name>Mg(2+)</name>
        <dbReference type="ChEBI" id="CHEBI:18420"/>
    </cofactor>
    <text evidence="1">Binds 2 magnesium ions per subunit.</text>
</comment>
<evidence type="ECO:0008006" key="4">
    <source>
        <dbReference type="Google" id="ProtNLM"/>
    </source>
</evidence>
<reference evidence="2 3" key="1">
    <citation type="submission" date="2015-07" db="EMBL/GenBank/DDBJ databases">
        <title>Genome sequencing of Kibdelosporangium phytohabitans.</title>
        <authorList>
            <person name="Qin S."/>
            <person name="Xing K."/>
        </authorList>
    </citation>
    <scope>NUCLEOTIDE SEQUENCE [LARGE SCALE GENOMIC DNA]</scope>
    <source>
        <strain evidence="2 3">KLBMP1111</strain>
    </source>
</reference>
<keyword evidence="3" id="KW-1185">Reference proteome</keyword>
<keyword evidence="1" id="KW-0460">Magnesium</keyword>
<keyword evidence="1" id="KW-0479">Metal-binding</keyword>
<gene>
    <name evidence="2" type="ORF">AOZ06_49830</name>
</gene>
<organism evidence="2 3">
    <name type="scientific">Kibdelosporangium phytohabitans</name>
    <dbReference type="NCBI Taxonomy" id="860235"/>
    <lineage>
        <taxon>Bacteria</taxon>
        <taxon>Bacillati</taxon>
        <taxon>Actinomycetota</taxon>
        <taxon>Actinomycetes</taxon>
        <taxon>Pseudonocardiales</taxon>
        <taxon>Pseudonocardiaceae</taxon>
        <taxon>Kibdelosporangium</taxon>
    </lineage>
</organism>
<dbReference type="InterPro" id="IPR036705">
    <property type="entry name" value="Ribosyl_crysJ1_sf"/>
</dbReference>
<dbReference type="STRING" id="860235.AOZ06_49830"/>
<dbReference type="Proteomes" id="UP000063699">
    <property type="component" value="Chromosome"/>
</dbReference>
<dbReference type="AlphaFoldDB" id="A0A0N9IER3"/>
<feature type="binding site" evidence="1">
    <location>
        <position position="299"/>
    </location>
    <ligand>
        <name>Mg(2+)</name>
        <dbReference type="ChEBI" id="CHEBI:18420"/>
        <label>1</label>
    </ligand>
</feature>
<dbReference type="RefSeq" id="WP_054295779.1">
    <property type="nucleotide sequence ID" value="NZ_CP012752.1"/>
</dbReference>
<dbReference type="Gene3D" id="1.10.4080.10">
    <property type="entry name" value="ADP-ribosylation/Crystallin J1"/>
    <property type="match status" value="1"/>
</dbReference>
<dbReference type="Pfam" id="PF03747">
    <property type="entry name" value="ADP_ribosyl_GH"/>
    <property type="match status" value="1"/>
</dbReference>
<sequence>MPGWKIGLDPRDLASVDISLSGWLRGHAIGGALGAAVRFDQPADILKRYGQFGPAQFTNVFGKPGAITSDTQLMLMALDGMVRAHVRATWYERTDPVQEVALAMRRWLVTEQDGWFPRANELFQRRWADRTTVDAIRHFAGTGTFGTIDKPLNRAQGSSALSRAGVAALWSTDLGEVFTLGARIAALTHGHPDAYLAAGAYAVMVQYLLTVKNPVRAIDAARFELTHWKGHEQVHETLSKVVEAQFDPELELGPAAIESFGDSETAVGALAIAARAAISEHRFEYVVGRATTIAGDSATTGALAGGLYGLSGGGSFLPEDLVAQVELSERMVTLAYQARREFSDEPLSSDEFYSWFPFSQQRQPTLSGWTSTTTR</sequence>
<protein>
    <recommendedName>
        <fullName evidence="4">ADP-ribosylglycohydrolase</fullName>
    </recommendedName>
</protein>
<dbReference type="SUPFAM" id="SSF101478">
    <property type="entry name" value="ADP-ribosylglycohydrolase"/>
    <property type="match status" value="1"/>
</dbReference>
<evidence type="ECO:0000313" key="2">
    <source>
        <dbReference type="EMBL" id="ALG13905.1"/>
    </source>
</evidence>